<evidence type="ECO:0000313" key="3">
    <source>
        <dbReference type="Proteomes" id="UP000197679"/>
    </source>
</evidence>
<dbReference type="GeneID" id="33314517"/>
<protein>
    <submittedName>
        <fullName evidence="2">PfpI family non-peptidase-like protein stress response protein YhbO</fullName>
    </submittedName>
</protein>
<dbReference type="RefSeq" id="WP_088820544.1">
    <property type="nucleotide sequence ID" value="NZ_CP019964.1"/>
</dbReference>
<dbReference type="SUPFAM" id="SSF52317">
    <property type="entry name" value="Class I glutamine amidotransferase-like"/>
    <property type="match status" value="1"/>
</dbReference>
<keyword evidence="3" id="KW-1185">Reference proteome</keyword>
<proteinExistence type="predicted"/>
<dbReference type="AlphaFoldDB" id="A0A218NP51"/>
<dbReference type="InterPro" id="IPR002818">
    <property type="entry name" value="DJ-1/PfpI"/>
</dbReference>
<dbReference type="OrthoDB" id="82036at2157"/>
<dbReference type="Gene3D" id="3.40.50.880">
    <property type="match status" value="1"/>
</dbReference>
<dbReference type="Proteomes" id="UP000197679">
    <property type="component" value="Chromosome"/>
</dbReference>
<name>A0A218NP51_9ARCH</name>
<feature type="domain" description="DJ-1/PfpI" evidence="1">
    <location>
        <begin position="2"/>
        <end position="169"/>
    </location>
</feature>
<dbReference type="InterPro" id="IPR029062">
    <property type="entry name" value="Class_I_gatase-like"/>
</dbReference>
<dbReference type="KEGG" id="marh:Mia14_0981"/>
<organism evidence="2 3">
    <name type="scientific">Candidatus Mancarchaeum acidiphilum</name>
    <dbReference type="NCBI Taxonomy" id="1920749"/>
    <lineage>
        <taxon>Archaea</taxon>
        <taxon>Candidatus Micrarchaeota</taxon>
        <taxon>Candidatus Mancarchaeum</taxon>
    </lineage>
</organism>
<dbReference type="EMBL" id="CP019964">
    <property type="protein sequence ID" value="ASI14250.1"/>
    <property type="molecule type" value="Genomic_DNA"/>
</dbReference>
<evidence type="ECO:0000313" key="2">
    <source>
        <dbReference type="EMBL" id="ASI14250.1"/>
    </source>
</evidence>
<sequence>MKFLVFIEPKDFKDETLKSIKMFFERWDVNYKISSYTKDSCVGMHGDVVDIDFNTNLVNPDNFDGLILVDGKGIDEYKLYEFRPLLDLVMLFNNSNKWIIAFGNAVGLVARANVINNRKIATIESDSEVTRFVKLFHGTPSRKELEFDGNLITIKDSSKSNELFDTILEKLNIE</sequence>
<reference evidence="2 3" key="1">
    <citation type="journal article" date="2017" name="Nat. Commun.">
        <title>'ARMAN' archaea depend on association with euryarchaeal host in culture and in situ.</title>
        <authorList>
            <person name="Golyshina O."/>
            <person name="Toshchakov S."/>
            <person name="Makarova K."/>
            <person name="Gavrilov S."/>
            <person name="Korzhenkov A."/>
            <person name="La Cono V."/>
            <person name="Arcadi E."/>
            <person name="Nechitaylo T."/>
            <person name="Ferrer M."/>
            <person name="Kublanov I."/>
            <person name="Wolf Y."/>
            <person name="Yakimov M."/>
            <person name="Golyshin P."/>
            <person name="Slesarev A."/>
            <person name="Kozyavkin S."/>
        </authorList>
    </citation>
    <scope>NUCLEOTIDE SEQUENCE [LARGE SCALE GENOMIC DNA]</scope>
    <source>
        <strain evidence="2 3">Mia14</strain>
    </source>
</reference>
<accession>A0A218NP51</accession>
<evidence type="ECO:0000259" key="1">
    <source>
        <dbReference type="Pfam" id="PF01965"/>
    </source>
</evidence>
<gene>
    <name evidence="2" type="ORF">Mia14_0981</name>
</gene>
<dbReference type="Pfam" id="PF01965">
    <property type="entry name" value="DJ-1_PfpI"/>
    <property type="match status" value="1"/>
</dbReference>